<keyword evidence="2" id="KW-1133">Transmembrane helix</keyword>
<evidence type="ECO:0000256" key="3">
    <source>
        <dbReference type="SAM" id="SignalP"/>
    </source>
</evidence>
<dbReference type="InterPro" id="IPR008972">
    <property type="entry name" value="Cupredoxin"/>
</dbReference>
<sequence length="567" mass="63842">MSSFTLVLSLCILSCGVLGNSNNKVNLPTMVWDPNNAIFTCKEPVFRIRKSDKLSVNCGMHNVHNYLRFGAPSFNQPTTQVMFVETEKEYNQCNITAGKPILRCNADSNERAAPSCVKGINCTQNVPLEFDEHYPIPVGLRAGKMYHFIGASGASNAPCIGNDTMFKEPMKFRVYVCTDEEEDEGLCEPCQTESCYHSRCQETCTEWVDSSENIFQDKEGKCFKTQKKTCTSNLVAISQTDTREERIACPQPKCEKWRQSKALLYKDGVCSKLRERECIDFRGNNTIQREMDELACPPKTCQIWSVLEKIKVTTSQGDKCSEKRQRFCSFKTEDNQEQAIVENKEFEVNCTQPTLPPPIIITTEETKPPPSPSVAAKIVYRENTDKETYIYIIIAASFGSLIVGIMLGFCITKCCQRNSKSEVIKTVEKMMPLEGVGPVVAYENKNFTLNPVMEEGQLADVEFVPATATIGNTKRQVMVARSVSFYTPEDLQQGGKIDRRNSEGNRRAYRPPRTINESSRNVMRHPSATSKTVLIRNHSDVTERTSSESDGSVFHLRQPDDCTSEEV</sequence>
<evidence type="ECO:0000256" key="1">
    <source>
        <dbReference type="SAM" id="MobiDB-lite"/>
    </source>
</evidence>
<dbReference type="Proteomes" id="UP000594262">
    <property type="component" value="Unplaced"/>
</dbReference>
<name>A0A7M5UR52_9CNID</name>
<feature type="transmembrane region" description="Helical" evidence="2">
    <location>
        <begin position="389"/>
        <end position="411"/>
    </location>
</feature>
<accession>A0A7M5UR52</accession>
<feature type="region of interest" description="Disordered" evidence="1">
    <location>
        <begin position="539"/>
        <end position="567"/>
    </location>
</feature>
<feature type="signal peptide" evidence="3">
    <location>
        <begin position="1"/>
        <end position="19"/>
    </location>
</feature>
<dbReference type="GeneID" id="136807156"/>
<keyword evidence="2" id="KW-0472">Membrane</keyword>
<evidence type="ECO:0000313" key="5">
    <source>
        <dbReference type="Proteomes" id="UP000594262"/>
    </source>
</evidence>
<evidence type="ECO:0000313" key="4">
    <source>
        <dbReference type="EnsemblMetazoa" id="CLYHEMP001277.1"/>
    </source>
</evidence>
<proteinExistence type="predicted"/>
<dbReference type="EnsemblMetazoa" id="CLYHEMT001277.1">
    <property type="protein sequence ID" value="CLYHEMP001277.1"/>
    <property type="gene ID" value="CLYHEMG001277"/>
</dbReference>
<protein>
    <recommendedName>
        <fullName evidence="6">Cnidarian restricted protein</fullName>
    </recommendedName>
</protein>
<feature type="compositionally biased region" description="Basic and acidic residues" evidence="1">
    <location>
        <begin position="496"/>
        <end position="506"/>
    </location>
</feature>
<dbReference type="AlphaFoldDB" id="A0A7M5UR52"/>
<dbReference type="Gene3D" id="2.60.40.420">
    <property type="entry name" value="Cupredoxins - blue copper proteins"/>
    <property type="match status" value="1"/>
</dbReference>
<organism evidence="4 5">
    <name type="scientific">Clytia hemisphaerica</name>
    <dbReference type="NCBI Taxonomy" id="252671"/>
    <lineage>
        <taxon>Eukaryota</taxon>
        <taxon>Metazoa</taxon>
        <taxon>Cnidaria</taxon>
        <taxon>Hydrozoa</taxon>
        <taxon>Hydroidolina</taxon>
        <taxon>Leptothecata</taxon>
        <taxon>Obeliida</taxon>
        <taxon>Clytiidae</taxon>
        <taxon>Clytia</taxon>
    </lineage>
</organism>
<reference evidence="4" key="1">
    <citation type="submission" date="2021-01" db="UniProtKB">
        <authorList>
            <consortium name="EnsemblMetazoa"/>
        </authorList>
    </citation>
    <scope>IDENTIFICATION</scope>
</reference>
<keyword evidence="5" id="KW-1185">Reference proteome</keyword>
<feature type="chain" id="PRO_5029865632" description="Cnidarian restricted protein" evidence="3">
    <location>
        <begin position="20"/>
        <end position="567"/>
    </location>
</feature>
<evidence type="ECO:0008006" key="6">
    <source>
        <dbReference type="Google" id="ProtNLM"/>
    </source>
</evidence>
<evidence type="ECO:0000256" key="2">
    <source>
        <dbReference type="SAM" id="Phobius"/>
    </source>
</evidence>
<keyword evidence="3" id="KW-0732">Signal</keyword>
<dbReference type="OrthoDB" id="6038079at2759"/>
<feature type="region of interest" description="Disordered" evidence="1">
    <location>
        <begin position="491"/>
        <end position="513"/>
    </location>
</feature>
<keyword evidence="2" id="KW-0812">Transmembrane</keyword>
<dbReference type="RefSeq" id="XP_066919833.1">
    <property type="nucleotide sequence ID" value="XM_067063732.1"/>
</dbReference>